<evidence type="ECO:0000313" key="5">
    <source>
        <dbReference type="Proteomes" id="UP001642409"/>
    </source>
</evidence>
<protein>
    <recommendedName>
        <fullName evidence="6">HNH nuclease domain-containing protein</fullName>
    </recommendedName>
</protein>
<evidence type="ECO:0000313" key="4">
    <source>
        <dbReference type="EMBL" id="CAL5975634.1"/>
    </source>
</evidence>
<evidence type="ECO:0000259" key="1">
    <source>
        <dbReference type="Pfam" id="PF07463"/>
    </source>
</evidence>
<dbReference type="Pfam" id="PF13392">
    <property type="entry name" value="HNH_3"/>
    <property type="match status" value="1"/>
</dbReference>
<comment type="caution">
    <text evidence="3">The sequence shown here is derived from an EMBL/GenBank/DDBJ whole genome shotgun (WGS) entry which is preliminary data.</text>
</comment>
<gene>
    <name evidence="3" type="ORF">HINF_LOCUS15620</name>
    <name evidence="4" type="ORF">HINF_LOCUS3430</name>
</gene>
<reference evidence="3" key="1">
    <citation type="submission" date="2023-06" db="EMBL/GenBank/DDBJ databases">
        <authorList>
            <person name="Kurt Z."/>
        </authorList>
    </citation>
    <scope>NUCLEOTIDE SEQUENCE</scope>
</reference>
<feature type="domain" description="HNH nuclease" evidence="2">
    <location>
        <begin position="73"/>
        <end position="116"/>
    </location>
</feature>
<sequence length="203" mass="24857">MSDSEDYSQSDSQIEEYEDFYPIEGYDNYEISKNGIVRNKNTKKIIKQYREKKGYLRLNIFDDKQNKYIKQLTHRLLAQTFIPNPNNLPLIDHINRDKQDNRIQNLRWVSNRDNTRNIKQYNKHVFQYFINLPDEENCIEFQCYNGYQFGHYFINTETLDMYYDTDYQFKKISLQINNTYILFDINNNRRPIYLVKLQRGEYN</sequence>
<proteinExistence type="predicted"/>
<evidence type="ECO:0008006" key="6">
    <source>
        <dbReference type="Google" id="ProtNLM"/>
    </source>
</evidence>
<dbReference type="EMBL" id="CATOUU010000386">
    <property type="protein sequence ID" value="CAI9927975.1"/>
    <property type="molecule type" value="Genomic_DNA"/>
</dbReference>
<feature type="domain" description="NUMOD4" evidence="1">
    <location>
        <begin position="19"/>
        <end position="60"/>
    </location>
</feature>
<keyword evidence="5" id="KW-1185">Reference proteome</keyword>
<dbReference type="Pfam" id="PF07463">
    <property type="entry name" value="NUMOD4"/>
    <property type="match status" value="1"/>
</dbReference>
<dbReference type="GO" id="GO:0016788">
    <property type="term" value="F:hydrolase activity, acting on ester bonds"/>
    <property type="evidence" value="ECO:0007669"/>
    <property type="project" value="InterPro"/>
</dbReference>
<evidence type="ECO:0000259" key="2">
    <source>
        <dbReference type="Pfam" id="PF13392"/>
    </source>
</evidence>
<dbReference type="InterPro" id="IPR010902">
    <property type="entry name" value="NUMOD4"/>
</dbReference>
<accession>A0AA86NZ94</accession>
<dbReference type="Gene3D" id="3.90.75.20">
    <property type="match status" value="1"/>
</dbReference>
<dbReference type="Proteomes" id="UP001642409">
    <property type="component" value="Unassembled WGS sequence"/>
</dbReference>
<evidence type="ECO:0000313" key="3">
    <source>
        <dbReference type="EMBL" id="CAI9927975.1"/>
    </source>
</evidence>
<organism evidence="3">
    <name type="scientific">Hexamita inflata</name>
    <dbReference type="NCBI Taxonomy" id="28002"/>
    <lineage>
        <taxon>Eukaryota</taxon>
        <taxon>Metamonada</taxon>
        <taxon>Diplomonadida</taxon>
        <taxon>Hexamitidae</taxon>
        <taxon>Hexamitinae</taxon>
        <taxon>Hexamita</taxon>
    </lineage>
</organism>
<reference evidence="4 5" key="2">
    <citation type="submission" date="2024-07" db="EMBL/GenBank/DDBJ databases">
        <authorList>
            <person name="Akdeniz Z."/>
        </authorList>
    </citation>
    <scope>NUCLEOTIDE SEQUENCE [LARGE SCALE GENOMIC DNA]</scope>
</reference>
<dbReference type="InterPro" id="IPR003615">
    <property type="entry name" value="HNH_nuc"/>
</dbReference>
<dbReference type="InterPro" id="IPR044925">
    <property type="entry name" value="His-Me_finger_sf"/>
</dbReference>
<dbReference type="AlphaFoldDB" id="A0AA86NZ94"/>
<dbReference type="SUPFAM" id="SSF54060">
    <property type="entry name" value="His-Me finger endonucleases"/>
    <property type="match status" value="1"/>
</dbReference>
<dbReference type="EMBL" id="CAXDID020000006">
    <property type="protein sequence ID" value="CAL5975634.1"/>
    <property type="molecule type" value="Genomic_DNA"/>
</dbReference>
<name>A0AA86NZ94_9EUKA</name>